<dbReference type="EMBL" id="BLJE01000002">
    <property type="protein sequence ID" value="GFE65169.1"/>
    <property type="molecule type" value="Genomic_DNA"/>
</dbReference>
<protein>
    <submittedName>
        <fullName evidence="1">Uncharacterized protein</fullName>
    </submittedName>
</protein>
<dbReference type="AlphaFoldDB" id="A0A6N6JID6"/>
<keyword evidence="2" id="KW-1185">Reference proteome</keyword>
<accession>A0A6N6JID6</accession>
<gene>
    <name evidence="1" type="ORF">KIN_22430</name>
</gene>
<comment type="caution">
    <text evidence="1">The sequence shown here is derived from an EMBL/GenBank/DDBJ whole genome shotgun (WGS) entry which is preliminary data.</text>
</comment>
<evidence type="ECO:0000313" key="2">
    <source>
        <dbReference type="Proteomes" id="UP000436822"/>
    </source>
</evidence>
<name>A0A6N6JID6_9RHOB</name>
<dbReference type="Proteomes" id="UP000436822">
    <property type="component" value="Unassembled WGS sequence"/>
</dbReference>
<evidence type="ECO:0000313" key="1">
    <source>
        <dbReference type="EMBL" id="GFE65169.1"/>
    </source>
</evidence>
<reference evidence="1 2" key="1">
    <citation type="submission" date="2019-12" db="EMBL/GenBank/DDBJ databases">
        <title>Litoreibacter badius sp. nov., a novel bacteriochlorophyll a-containing bacterium in the genus Litoreibacter.</title>
        <authorList>
            <person name="Kanamuro M."/>
            <person name="Takabe Y."/>
            <person name="Mori K."/>
            <person name="Takaichi S."/>
            <person name="Hanada S."/>
        </authorList>
    </citation>
    <scope>NUCLEOTIDE SEQUENCE [LARGE SCALE GENOMIC DNA]</scope>
    <source>
        <strain evidence="1 2">K6</strain>
    </source>
</reference>
<organism evidence="1 2">
    <name type="scientific">Litoreibacter roseus</name>
    <dbReference type="NCBI Taxonomy" id="2601869"/>
    <lineage>
        <taxon>Bacteria</taxon>
        <taxon>Pseudomonadati</taxon>
        <taxon>Pseudomonadota</taxon>
        <taxon>Alphaproteobacteria</taxon>
        <taxon>Rhodobacterales</taxon>
        <taxon>Roseobacteraceae</taxon>
        <taxon>Litoreibacter</taxon>
    </lineage>
</organism>
<sequence>MLENWENDYPDALNGLMDVKTGMKSVNACIALYEQGLELVLEEKSTELLASPVPTKYEYAHTIHFAGMHRTIGARSESKVDVVLHLGMPSARHTVEHIDIRYFFADQDTPEPDMDQLRDDVIDRFGTPSVEVQTDANVFMYWLIAEGSLSALGFEETCGFSASPDDSLWWKINDTDNADPTKCSGILHVSFGGNHGDDAPNTSRYLNLKLYDTVRMMRNKLHEDAIREAH</sequence>
<proteinExistence type="predicted"/>